<feature type="region of interest" description="Disordered" evidence="1">
    <location>
        <begin position="1"/>
        <end position="44"/>
    </location>
</feature>
<organism evidence="2 3">
    <name type="scientific">Purpureocillium lilacinum</name>
    <name type="common">Paecilomyces lilacinus</name>
    <dbReference type="NCBI Taxonomy" id="33203"/>
    <lineage>
        <taxon>Eukaryota</taxon>
        <taxon>Fungi</taxon>
        <taxon>Dikarya</taxon>
        <taxon>Ascomycota</taxon>
        <taxon>Pezizomycotina</taxon>
        <taxon>Sordariomycetes</taxon>
        <taxon>Hypocreomycetidae</taxon>
        <taxon>Hypocreales</taxon>
        <taxon>Ophiocordycipitaceae</taxon>
        <taxon>Purpureocillium</taxon>
    </lineage>
</organism>
<dbReference type="EMBL" id="LSBI01000114">
    <property type="protein sequence ID" value="OAQ57417.1"/>
    <property type="molecule type" value="Genomic_DNA"/>
</dbReference>
<evidence type="ECO:0000313" key="3">
    <source>
        <dbReference type="Proteomes" id="UP000078340"/>
    </source>
</evidence>
<name>A0A179EW55_PURLI</name>
<dbReference type="AlphaFoldDB" id="A0A179EW55"/>
<accession>A0A179EW55</accession>
<evidence type="ECO:0000313" key="2">
    <source>
        <dbReference type="EMBL" id="OAQ57417.1"/>
    </source>
</evidence>
<proteinExistence type="predicted"/>
<feature type="region of interest" description="Disordered" evidence="1">
    <location>
        <begin position="325"/>
        <end position="348"/>
    </location>
</feature>
<comment type="caution">
    <text evidence="2">The sequence shown here is derived from an EMBL/GenBank/DDBJ whole genome shotgun (WGS) entry which is preliminary data.</text>
</comment>
<sequence>MEPGPKFWFGKQRRKRPERSGGKGPTETEETGVDGPKHRGRSATKPERFALFFDIVKLFSSSIQPSGWTVATPEQPHIVSPCIPLGTTDQAEVGTGRKRLCETITLRAGSETNRVRESETRTDTEQHNGERWILLLVPSIMGLTLFPTHAIGEMDDVQQTDTECTVETSNGVGGTPSRCMYAVCCTHSACQPLREQLWCRYWIYLEGVSETALDKETFPAMLTACLAGIPFSFWGAQFTTESGQCGYRLFLHAYGAEPFTRGSLKSLTRLATGPHENGLDLHLGCALHFQCCGLYHHDILPEYIRDILEPDKVQIGDESLRLLLDPHPNERRGTEPSESGGARVASCL</sequence>
<protein>
    <submittedName>
        <fullName evidence="2">Uncharacterized protein</fullName>
    </submittedName>
</protein>
<gene>
    <name evidence="2" type="ORF">VFPFJ_11753</name>
</gene>
<evidence type="ECO:0000256" key="1">
    <source>
        <dbReference type="SAM" id="MobiDB-lite"/>
    </source>
</evidence>
<dbReference type="Proteomes" id="UP000078340">
    <property type="component" value="Unassembled WGS sequence"/>
</dbReference>
<reference evidence="2 3" key="1">
    <citation type="submission" date="2016-02" db="EMBL/GenBank/DDBJ databases">
        <title>Biosynthesis of antibiotic leucinostatins and their inhibition on Phytophthora in bio-control Purpureocillium lilacinum.</title>
        <authorList>
            <person name="Wang G."/>
            <person name="Liu Z."/>
            <person name="Lin R."/>
            <person name="Li E."/>
            <person name="Mao Z."/>
            <person name="Ling J."/>
            <person name="Yin W."/>
            <person name="Xie B."/>
        </authorList>
    </citation>
    <scope>NUCLEOTIDE SEQUENCE [LARGE SCALE GENOMIC DNA]</scope>
    <source>
        <strain evidence="2">PLFJ-1</strain>
    </source>
</reference>